<dbReference type="SMART" id="SM00825">
    <property type="entry name" value="PKS_KS"/>
    <property type="match status" value="1"/>
</dbReference>
<dbReference type="InterPro" id="IPR049551">
    <property type="entry name" value="PKS_DH_C"/>
</dbReference>
<dbReference type="STRING" id="1280941.HY2_01085"/>
<sequence length="2195" mass="234795">MTDFLERIQKLSPKQLAVLALRLNNELEQAKAARSAPIAIVGMGCRFPGGIDSPDAYWRFLLEGHEAIREVPTDRWNADDWFDTDPNADGKMSVKLGGFLDDISGFDAASFGITPREASTMDPQQRLLLEVAWETLEHAGIAPNSLSGTDTGVFVGLCNSDHYHRVLERGAEQIDVYLASGNASSVAAGRISYTLGLNGPAMTVDTACSSSLVALHQAVQSLRSGECSLALAGGVNVICEPETMVALSKAGMLAPDGRCKAFDASADGFSRGEGCGLIALKKLSDAERDNDCIYAVIRGSAMNQDGRSAGLTVPSRTAQEALIRKALEDAGVMPQDISYVEAHGTGTKLGDPIEIRAISAALTQGRDKPLIVGSAKTNFGHLESAAGIAGVMKTALSLHHGKIPPHLHFTQGNPEIDWDRAGVSIASQAQDWPAHASRRLAGVSSFGFSGTNAHLILEAAPHTTETPSTEIFSVCLPISARSEAALKAQAVGLAQILGGSDASLSAIASTLATGRAHLPDRLAVRASTLAEAEAALNAFCSGQQDDRLQRGHVEPGQSSGVVFLCTGQGAQYPGMARQLYDRFDVFRDVIDRCSSALGVQENGRTLIEVMNEDEGSDALLHQTEWTQPALYAVECGLAALWRSWGVEPTAVIGHSAGEFAAATIAGVFDLEDGLKIVAARGKLLASLPAGGAMAALFMSEAEAAELIAPFREEVSIAAINAKDSIVISGSSHGIDSILEKLSKAGIQGHKLHISFAAHSPQVDSALNEMEQIASGIRVRPATIPVAWNLTGGAPLPAGAPDAKYWRQHLREPVRFSEGMAKLQKDGHRVFLEIGPHPVLAALAARDISHEKEAPVFLGSLRRGHDDMSEISSALGALFVEGVSIDWAKLNSGRRPRPVPLPTYPFQRTRYWIDPSEKRRSHASGFKASANLAGHLVDTQALTFSLELSTQTHPWLTEHMVHGSALLAGPVYLSMAAGAAEKVTGDTGWCTEDFRIHAPLRAQANSVTVETRLNRLPGGAISFTIHSRAQGDDQWMLHASGRLVSDEPNLPASREDMASRAIELGQENLAADHLNKLGSLGIKLSGGFRTLDKLHKRDGELIAHLTLPDAAAQMDAPLAHPGLLDGVLQAAGATLAETTDSADTPLFFLTGIGHLTLKDELPNRIWCHAIQTSASTADVKCVDVDIYDEAGHACGRLENIQLTRTNIQQADRATAYEIAWHETPARSVAARDLTSPAAIAEDLAHAFADISRQQGLEAYSSVLPILDDISVGYISEALGKLGFDQTPGRSFDAGKEARRLSITDGQKHLFGRLLKILTEQGIITTEADQFTVQAALPKADIEGLSEAIRNSNTAHAELSILQRCGTSLAEVLTGDADAIDLLFPGGSLAEARELYIEAPFARTYNGTITSFLRKVTRDLPEGRPVRVLEIGGGTGGSTGAVLEALSSYAVEYMFTDVSPHFLEAASEHFGHNKGFRTGLLDIEKSPASQGYESKEYDLVIAANVLHATQDLSQTIGHASQLLAPGGIMTLLEGVVPELWVDLTFGMTPGWWRFTDRNLRADYPLISRNAWQTLLQDAELVDIASVGGDQTLNRAASQQMLIAARKPLAKHRIAILGEKTNFTDTLSHTLETCGAELLTVSDLNEVPDGVQDILYLDALALPESEPMPADLEARAFLTPLSHLQNLMESQKDCRLWIVTRRAFACGDAPAKPCVQWQAPLLGLGRVAALECPSVWGGIIDLDTDDDMQTQAQCAANSLLNADTEDQTAWRQGKRYAPRLVESFVPSRSIQFDKNGTYLVTGGFGGLGALIGRWLAENGAGRIALLGRHPDPDGPAMTAIREVGAEAVALKADISDPEALNAALDTLLQAGPALRGAFHAAAHLEAAPLKDLNAERVQSMFRPKVMGTLALEQALNKRGADFLALFSSTTAVLGAPGFAHYAAANAFLDATAERKPEELQVFSIGWGTWDTMRLASDDTQKTYAAQGLTPMQAEAALASLGDLMRDARTGHTLIAEIDWQRLTDLHETRRARPMLSGLKKVSGRIQPLGAKPTLSPADTPETDLHQQIANAPEAARLDILARFVSEQAAQVMGESSGDNIPPDRGLFEMGMDSLMSVELRRKLEVGTGLKLPSTLTFNYPNVNALAGFLETRFAPQEAATPKAPAASADANTRQTAEDDDMSEEDIMARLRAKLDTLE</sequence>
<dbReference type="CDD" id="cd08955">
    <property type="entry name" value="KR_2_FAS_SDR_x"/>
    <property type="match status" value="1"/>
</dbReference>
<dbReference type="Gene3D" id="3.10.129.110">
    <property type="entry name" value="Polyketide synthase dehydratase"/>
    <property type="match status" value="1"/>
</dbReference>
<dbReference type="InterPro" id="IPR018201">
    <property type="entry name" value="Ketoacyl_synth_AS"/>
</dbReference>
<evidence type="ECO:0000256" key="3">
    <source>
        <dbReference type="ARBA" id="ARBA00022679"/>
    </source>
</evidence>
<evidence type="ECO:0000256" key="4">
    <source>
        <dbReference type="ARBA" id="ARBA00023268"/>
    </source>
</evidence>
<dbReference type="InterPro" id="IPR014031">
    <property type="entry name" value="Ketoacyl_synth_C"/>
</dbReference>
<dbReference type="eggNOG" id="COG3321">
    <property type="taxonomic scope" value="Bacteria"/>
</dbReference>
<dbReference type="InterPro" id="IPR020806">
    <property type="entry name" value="PKS_PP-bd"/>
</dbReference>
<feature type="domain" description="PKS/mFAS DH" evidence="10">
    <location>
        <begin position="921"/>
        <end position="1210"/>
    </location>
</feature>
<keyword evidence="3" id="KW-0808">Transferase</keyword>
<feature type="active site" description="Proton donor; for dehydratase activity" evidence="6">
    <location>
        <position position="1124"/>
    </location>
</feature>
<keyword evidence="4" id="KW-0511">Multifunctional enzyme</keyword>
<dbReference type="PROSITE" id="PS52004">
    <property type="entry name" value="KS3_2"/>
    <property type="match status" value="1"/>
</dbReference>
<evidence type="ECO:0000259" key="8">
    <source>
        <dbReference type="PROSITE" id="PS50075"/>
    </source>
</evidence>
<gene>
    <name evidence="11" type="ORF">HY3_01170</name>
</gene>
<feature type="region of interest" description="C-terminal hotdog fold" evidence="6">
    <location>
        <begin position="1064"/>
        <end position="1210"/>
    </location>
</feature>
<reference evidence="11 12" key="1">
    <citation type="submission" date="2013-04" db="EMBL/GenBank/DDBJ databases">
        <title>Hyphomonas sp. T24B3 Genome Sequencing.</title>
        <authorList>
            <person name="Lai Q."/>
            <person name="Shao Z."/>
        </authorList>
    </citation>
    <scope>NUCLEOTIDE SEQUENCE [LARGE SCALE GENOMIC DNA]</scope>
    <source>
        <strain evidence="11 12">T24B3</strain>
    </source>
</reference>
<dbReference type="InterPro" id="IPR009081">
    <property type="entry name" value="PP-bd_ACP"/>
</dbReference>
<dbReference type="InterPro" id="IPR057326">
    <property type="entry name" value="KR_dom"/>
</dbReference>
<name>A0A062U5Y7_9PROT</name>
<dbReference type="CDD" id="cd00833">
    <property type="entry name" value="PKS"/>
    <property type="match status" value="1"/>
</dbReference>
<dbReference type="SMART" id="SM00822">
    <property type="entry name" value="PKS_KR"/>
    <property type="match status" value="1"/>
</dbReference>
<dbReference type="GO" id="GO:0004315">
    <property type="term" value="F:3-oxoacyl-[acyl-carrier-protein] synthase activity"/>
    <property type="evidence" value="ECO:0007669"/>
    <property type="project" value="InterPro"/>
</dbReference>
<dbReference type="InterPro" id="IPR036291">
    <property type="entry name" value="NAD(P)-bd_dom_sf"/>
</dbReference>
<dbReference type="SMART" id="SM01294">
    <property type="entry name" value="PKS_PP_betabranch"/>
    <property type="match status" value="1"/>
</dbReference>
<dbReference type="Pfam" id="PF02801">
    <property type="entry name" value="Ketoacyl-synt_C"/>
    <property type="match status" value="1"/>
</dbReference>
<dbReference type="InterPro" id="IPR020841">
    <property type="entry name" value="PKS_Beta-ketoAc_synthase_dom"/>
</dbReference>
<evidence type="ECO:0000259" key="10">
    <source>
        <dbReference type="PROSITE" id="PS52019"/>
    </source>
</evidence>
<dbReference type="SUPFAM" id="SSF55048">
    <property type="entry name" value="Probable ACP-binding domain of malonyl-CoA ACP transacylase"/>
    <property type="match status" value="1"/>
</dbReference>
<dbReference type="Gene3D" id="1.10.1200.10">
    <property type="entry name" value="ACP-like"/>
    <property type="match status" value="1"/>
</dbReference>
<dbReference type="InterPro" id="IPR049900">
    <property type="entry name" value="PKS_mFAS_DH"/>
</dbReference>
<dbReference type="OrthoDB" id="9778690at2"/>
<dbReference type="Pfam" id="PF00698">
    <property type="entry name" value="Acyl_transf_1"/>
    <property type="match status" value="1"/>
</dbReference>
<dbReference type="SUPFAM" id="SSF47336">
    <property type="entry name" value="ACP-like"/>
    <property type="match status" value="1"/>
</dbReference>
<proteinExistence type="predicted"/>
<feature type="domain" description="Ketosynthase family 3 (KS3)" evidence="9">
    <location>
        <begin position="35"/>
        <end position="459"/>
    </location>
</feature>
<dbReference type="Pfam" id="PF00109">
    <property type="entry name" value="ketoacyl-synt"/>
    <property type="match status" value="1"/>
</dbReference>
<keyword evidence="1" id="KW-0596">Phosphopantetheine</keyword>
<dbReference type="SUPFAM" id="SSF51735">
    <property type="entry name" value="NAD(P)-binding Rossmann-fold domains"/>
    <property type="match status" value="2"/>
</dbReference>
<evidence type="ECO:0000256" key="1">
    <source>
        <dbReference type="ARBA" id="ARBA00022450"/>
    </source>
</evidence>
<dbReference type="InterPro" id="IPR042104">
    <property type="entry name" value="PKS_dehydratase_sf"/>
</dbReference>
<dbReference type="InterPro" id="IPR013968">
    <property type="entry name" value="PKS_KR"/>
</dbReference>
<dbReference type="InterPro" id="IPR014043">
    <property type="entry name" value="Acyl_transferase_dom"/>
</dbReference>
<feature type="compositionally biased region" description="Low complexity" evidence="7">
    <location>
        <begin position="2153"/>
        <end position="2167"/>
    </location>
</feature>
<feature type="active site" description="Proton acceptor; for dehydratase activity" evidence="6">
    <location>
        <position position="958"/>
    </location>
</feature>
<dbReference type="Gene3D" id="3.40.366.10">
    <property type="entry name" value="Malonyl-Coenzyme A Acyl Carrier Protein, domain 2"/>
    <property type="match status" value="1"/>
</dbReference>
<dbReference type="Gene3D" id="3.40.47.10">
    <property type="match status" value="1"/>
</dbReference>
<dbReference type="SMART" id="SM00827">
    <property type="entry name" value="PKS_AT"/>
    <property type="match status" value="1"/>
</dbReference>
<dbReference type="SMART" id="SM00823">
    <property type="entry name" value="PKS_PP"/>
    <property type="match status" value="1"/>
</dbReference>
<dbReference type="Pfam" id="PF16197">
    <property type="entry name" value="KAsynt_C_assoc"/>
    <property type="match status" value="1"/>
</dbReference>
<evidence type="ECO:0000313" key="12">
    <source>
        <dbReference type="Proteomes" id="UP000249123"/>
    </source>
</evidence>
<dbReference type="GO" id="GO:0006633">
    <property type="term" value="P:fatty acid biosynthetic process"/>
    <property type="evidence" value="ECO:0007669"/>
    <property type="project" value="InterPro"/>
</dbReference>
<keyword evidence="2" id="KW-0597">Phosphoprotein</keyword>
<dbReference type="InterPro" id="IPR036736">
    <property type="entry name" value="ACP-like_sf"/>
</dbReference>
<protein>
    <submittedName>
        <fullName evidence="11">Uncharacterized protein</fullName>
    </submittedName>
</protein>
<dbReference type="GO" id="GO:0005737">
    <property type="term" value="C:cytoplasm"/>
    <property type="evidence" value="ECO:0007669"/>
    <property type="project" value="TreeGrafter"/>
</dbReference>
<evidence type="ECO:0000256" key="2">
    <source>
        <dbReference type="ARBA" id="ARBA00022553"/>
    </source>
</evidence>
<evidence type="ECO:0000256" key="5">
    <source>
        <dbReference type="ARBA" id="ARBA00054155"/>
    </source>
</evidence>
<dbReference type="SUPFAM" id="SSF53335">
    <property type="entry name" value="S-adenosyl-L-methionine-dependent methyltransferases"/>
    <property type="match status" value="1"/>
</dbReference>
<dbReference type="Proteomes" id="UP000249123">
    <property type="component" value="Unassembled WGS sequence"/>
</dbReference>
<dbReference type="Gene3D" id="3.40.50.720">
    <property type="entry name" value="NAD(P)-binding Rossmann-like Domain"/>
    <property type="match status" value="1"/>
</dbReference>
<dbReference type="Gene3D" id="3.30.70.3290">
    <property type="match status" value="1"/>
</dbReference>
<dbReference type="InterPro" id="IPR050091">
    <property type="entry name" value="PKS_NRPS_Biosynth_Enz"/>
</dbReference>
<dbReference type="Pfam" id="PF00550">
    <property type="entry name" value="PP-binding"/>
    <property type="match status" value="1"/>
</dbReference>
<evidence type="ECO:0000256" key="7">
    <source>
        <dbReference type="SAM" id="MobiDB-lite"/>
    </source>
</evidence>
<dbReference type="Gene3D" id="3.40.50.150">
    <property type="entry name" value="Vaccinia Virus protein VP39"/>
    <property type="match status" value="1"/>
</dbReference>
<dbReference type="Pfam" id="PF08242">
    <property type="entry name" value="Methyltransf_12"/>
    <property type="match status" value="1"/>
</dbReference>
<evidence type="ECO:0000256" key="6">
    <source>
        <dbReference type="PROSITE-ProRule" id="PRU01363"/>
    </source>
</evidence>
<dbReference type="PANTHER" id="PTHR43775:SF37">
    <property type="entry name" value="SI:DKEY-61P9.11"/>
    <property type="match status" value="1"/>
</dbReference>
<comment type="caution">
    <text evidence="11">The sequence shown here is derived from an EMBL/GenBank/DDBJ whole genome shotgun (WGS) entry which is preliminary data.</text>
</comment>
<dbReference type="GO" id="GO:0005886">
    <property type="term" value="C:plasma membrane"/>
    <property type="evidence" value="ECO:0007669"/>
    <property type="project" value="TreeGrafter"/>
</dbReference>
<comment type="function">
    <text evidence="5">Involved in production of the polyketide antibiotic thailandamide.</text>
</comment>
<dbReference type="InterPro" id="IPR029063">
    <property type="entry name" value="SAM-dependent_MTases_sf"/>
</dbReference>
<dbReference type="InterPro" id="IPR032821">
    <property type="entry name" value="PKS_assoc"/>
</dbReference>
<keyword evidence="12" id="KW-1185">Reference proteome</keyword>
<feature type="domain" description="Carrier" evidence="8">
    <location>
        <begin position="2071"/>
        <end position="2150"/>
    </location>
</feature>
<dbReference type="PROSITE" id="PS52019">
    <property type="entry name" value="PKS_MFAS_DH"/>
    <property type="match status" value="1"/>
</dbReference>
<dbReference type="RefSeq" id="WP_051594739.1">
    <property type="nucleotide sequence ID" value="NZ_AWFA01000012.1"/>
</dbReference>
<feature type="region of interest" description="N-terminal hotdog fold" evidence="6">
    <location>
        <begin position="921"/>
        <end position="1049"/>
    </location>
</feature>
<evidence type="ECO:0000259" key="9">
    <source>
        <dbReference type="PROSITE" id="PS52004"/>
    </source>
</evidence>
<dbReference type="InterPro" id="IPR001227">
    <property type="entry name" value="Ac_transferase_dom_sf"/>
</dbReference>
<dbReference type="PROSITE" id="PS00012">
    <property type="entry name" value="PHOSPHOPANTETHEINE"/>
    <property type="match status" value="1"/>
</dbReference>
<dbReference type="InterPro" id="IPR006162">
    <property type="entry name" value="Ppantetheine_attach_site"/>
</dbReference>
<dbReference type="PANTHER" id="PTHR43775">
    <property type="entry name" value="FATTY ACID SYNTHASE"/>
    <property type="match status" value="1"/>
</dbReference>
<dbReference type="InterPro" id="IPR016035">
    <property type="entry name" value="Acyl_Trfase/lysoPLipase"/>
</dbReference>
<evidence type="ECO:0000313" key="11">
    <source>
        <dbReference type="EMBL" id="RAN34244.1"/>
    </source>
</evidence>
<dbReference type="SUPFAM" id="SSF52151">
    <property type="entry name" value="FabD/lysophospholipase-like"/>
    <property type="match status" value="1"/>
</dbReference>
<dbReference type="FunFam" id="3.40.47.10:FF:000019">
    <property type="entry name" value="Polyketide synthase type I"/>
    <property type="match status" value="1"/>
</dbReference>
<dbReference type="InterPro" id="IPR013217">
    <property type="entry name" value="Methyltransf_12"/>
</dbReference>
<dbReference type="GO" id="GO:0031177">
    <property type="term" value="F:phosphopantetheine binding"/>
    <property type="evidence" value="ECO:0007669"/>
    <property type="project" value="InterPro"/>
</dbReference>
<dbReference type="PROSITE" id="PS50075">
    <property type="entry name" value="CARRIER"/>
    <property type="match status" value="1"/>
</dbReference>
<dbReference type="GO" id="GO:0071770">
    <property type="term" value="P:DIM/DIP cell wall layer assembly"/>
    <property type="evidence" value="ECO:0007669"/>
    <property type="project" value="TreeGrafter"/>
</dbReference>
<dbReference type="InterPro" id="IPR049552">
    <property type="entry name" value="PKS_DH_N"/>
</dbReference>
<dbReference type="Pfam" id="PF21089">
    <property type="entry name" value="PKS_DH_N"/>
    <property type="match status" value="1"/>
</dbReference>
<dbReference type="SUPFAM" id="SSF53901">
    <property type="entry name" value="Thiolase-like"/>
    <property type="match status" value="1"/>
</dbReference>
<dbReference type="Pfam" id="PF08659">
    <property type="entry name" value="KR"/>
    <property type="match status" value="1"/>
</dbReference>
<dbReference type="InterPro" id="IPR016039">
    <property type="entry name" value="Thiolase-like"/>
</dbReference>
<dbReference type="InterPro" id="IPR016036">
    <property type="entry name" value="Malonyl_transacylase_ACP-bd"/>
</dbReference>
<dbReference type="EMBL" id="AWFB01000012">
    <property type="protein sequence ID" value="RAN34244.1"/>
    <property type="molecule type" value="Genomic_DNA"/>
</dbReference>
<dbReference type="PROSITE" id="PS00606">
    <property type="entry name" value="KS3_1"/>
    <property type="match status" value="1"/>
</dbReference>
<dbReference type="Pfam" id="PF14765">
    <property type="entry name" value="PS-DH"/>
    <property type="match status" value="1"/>
</dbReference>
<dbReference type="GO" id="GO:0004312">
    <property type="term" value="F:fatty acid synthase activity"/>
    <property type="evidence" value="ECO:0007669"/>
    <property type="project" value="TreeGrafter"/>
</dbReference>
<feature type="region of interest" description="Disordered" evidence="7">
    <location>
        <begin position="2153"/>
        <end position="2182"/>
    </location>
</feature>
<dbReference type="SMART" id="SM00826">
    <property type="entry name" value="PKS_DH"/>
    <property type="match status" value="1"/>
</dbReference>
<dbReference type="InterPro" id="IPR020807">
    <property type="entry name" value="PKS_DH"/>
</dbReference>
<accession>A0A062U5Y7</accession>
<dbReference type="InterPro" id="IPR014030">
    <property type="entry name" value="Ketoacyl_synth_N"/>
</dbReference>
<organism evidence="11 12">
    <name type="scientific">Hyphomonas pacifica</name>
    <dbReference type="NCBI Taxonomy" id="1280941"/>
    <lineage>
        <taxon>Bacteria</taxon>
        <taxon>Pseudomonadati</taxon>
        <taxon>Pseudomonadota</taxon>
        <taxon>Alphaproteobacteria</taxon>
        <taxon>Hyphomonadales</taxon>
        <taxon>Hyphomonadaceae</taxon>
        <taxon>Hyphomonas</taxon>
    </lineage>
</organism>